<protein>
    <submittedName>
        <fullName evidence="1">7588_t:CDS:1</fullName>
    </submittedName>
</protein>
<dbReference type="AlphaFoldDB" id="A0A9N9H234"/>
<proteinExistence type="predicted"/>
<reference evidence="1" key="1">
    <citation type="submission" date="2021-06" db="EMBL/GenBank/DDBJ databases">
        <authorList>
            <person name="Kallberg Y."/>
            <person name="Tangrot J."/>
            <person name="Rosling A."/>
        </authorList>
    </citation>
    <scope>NUCLEOTIDE SEQUENCE</scope>
    <source>
        <strain evidence="1">87-6 pot B 2015</strain>
    </source>
</reference>
<dbReference type="EMBL" id="CAJVPP010004289">
    <property type="protein sequence ID" value="CAG8647230.1"/>
    <property type="molecule type" value="Genomic_DNA"/>
</dbReference>
<organism evidence="1 2">
    <name type="scientific">Funneliformis mosseae</name>
    <name type="common">Endomycorrhizal fungus</name>
    <name type="synonym">Glomus mosseae</name>
    <dbReference type="NCBI Taxonomy" id="27381"/>
    <lineage>
        <taxon>Eukaryota</taxon>
        <taxon>Fungi</taxon>
        <taxon>Fungi incertae sedis</taxon>
        <taxon>Mucoromycota</taxon>
        <taxon>Glomeromycotina</taxon>
        <taxon>Glomeromycetes</taxon>
        <taxon>Glomerales</taxon>
        <taxon>Glomeraceae</taxon>
        <taxon>Funneliformis</taxon>
    </lineage>
</organism>
<comment type="caution">
    <text evidence="1">The sequence shown here is derived from an EMBL/GenBank/DDBJ whole genome shotgun (WGS) entry which is preliminary data.</text>
</comment>
<sequence length="46" mass="4934">MVLDDTHPGHIIQIPKLNLPSAVAILDDSTESYSPIGRTGISTKCK</sequence>
<gene>
    <name evidence="1" type="ORF">FMOSSE_LOCUS11291</name>
</gene>
<dbReference type="Proteomes" id="UP000789375">
    <property type="component" value="Unassembled WGS sequence"/>
</dbReference>
<keyword evidence="2" id="KW-1185">Reference proteome</keyword>
<accession>A0A9N9H234</accession>
<name>A0A9N9H234_FUNMO</name>
<evidence type="ECO:0000313" key="2">
    <source>
        <dbReference type="Proteomes" id="UP000789375"/>
    </source>
</evidence>
<evidence type="ECO:0000313" key="1">
    <source>
        <dbReference type="EMBL" id="CAG8647230.1"/>
    </source>
</evidence>